<keyword evidence="2" id="KW-1185">Reference proteome</keyword>
<evidence type="ECO:0000313" key="2">
    <source>
        <dbReference type="Proteomes" id="UP000825729"/>
    </source>
</evidence>
<reference evidence="1 2" key="1">
    <citation type="submission" date="2021-07" db="EMBL/GenBank/DDBJ databases">
        <title>The Aristolochia fimbriata genome: insights into angiosperm evolution, floral development and chemical biosynthesis.</title>
        <authorList>
            <person name="Jiao Y."/>
        </authorList>
    </citation>
    <scope>NUCLEOTIDE SEQUENCE [LARGE SCALE GENOMIC DNA]</scope>
    <source>
        <strain evidence="1">IBCAS-2021</strain>
        <tissue evidence="1">Leaf</tissue>
    </source>
</reference>
<dbReference type="Proteomes" id="UP000825729">
    <property type="component" value="Unassembled WGS sequence"/>
</dbReference>
<accession>A0AAV7E0B7</accession>
<organism evidence="1 2">
    <name type="scientific">Aristolochia fimbriata</name>
    <name type="common">White veined hardy Dutchman's pipe vine</name>
    <dbReference type="NCBI Taxonomy" id="158543"/>
    <lineage>
        <taxon>Eukaryota</taxon>
        <taxon>Viridiplantae</taxon>
        <taxon>Streptophyta</taxon>
        <taxon>Embryophyta</taxon>
        <taxon>Tracheophyta</taxon>
        <taxon>Spermatophyta</taxon>
        <taxon>Magnoliopsida</taxon>
        <taxon>Magnoliidae</taxon>
        <taxon>Piperales</taxon>
        <taxon>Aristolochiaceae</taxon>
        <taxon>Aristolochia</taxon>
    </lineage>
</organism>
<protein>
    <submittedName>
        <fullName evidence="1">Uncharacterized protein</fullName>
    </submittedName>
</protein>
<name>A0AAV7E0B7_ARIFI</name>
<gene>
    <name evidence="1" type="ORF">H6P81_018073</name>
</gene>
<dbReference type="AlphaFoldDB" id="A0AAV7E0B7"/>
<comment type="caution">
    <text evidence="1">The sequence shown here is derived from an EMBL/GenBank/DDBJ whole genome shotgun (WGS) entry which is preliminary data.</text>
</comment>
<proteinExistence type="predicted"/>
<dbReference type="EMBL" id="JAINDJ010000007">
    <property type="protein sequence ID" value="KAG9442219.1"/>
    <property type="molecule type" value="Genomic_DNA"/>
</dbReference>
<sequence>MDWTEDNGRYLYSNCKQPGHNKRAYKIPSVDSAESSHVVMADTQLLYDQDSHWSEAIWHGESSMVETGQTTNYLTGREMEKREEHLHMANGEMTITLEDVAFLLGLRVDNFVVIGSTRDIGWSWPEYFWGSSFHRCPRRSHGRLPGVVGVGTSAYWTSTFQEEQALQDGPLGSRWNVRWMNATNPCGNLVLYRAKLNHQRNYKLGCAQNVIERVKRREVMDPSLADPYMTEIGHYCQSIWHSLPLLEGTIVGGGL</sequence>
<evidence type="ECO:0000313" key="1">
    <source>
        <dbReference type="EMBL" id="KAG9442219.1"/>
    </source>
</evidence>